<keyword evidence="9" id="KW-0648">Protein biosynthesis</keyword>
<dbReference type="PROSITE" id="PS50862">
    <property type="entry name" value="AA_TRNA_LIGASE_II"/>
    <property type="match status" value="1"/>
</dbReference>
<evidence type="ECO:0000256" key="9">
    <source>
        <dbReference type="HAMAP-Rule" id="MF_00252"/>
    </source>
</evidence>
<evidence type="ECO:0000256" key="4">
    <source>
        <dbReference type="ARBA" id="ARBA00022741"/>
    </source>
</evidence>
<keyword evidence="1 10" id="KW-0820">tRNA-binding</keyword>
<comment type="cofactor">
    <cofactor evidence="9 11">
        <name>Mg(2+)</name>
        <dbReference type="ChEBI" id="CHEBI:18420"/>
    </cofactor>
    <text evidence="9 11">Binds 3 Mg(2+) ions per subunit.</text>
</comment>
<evidence type="ECO:0000256" key="5">
    <source>
        <dbReference type="ARBA" id="ARBA00022840"/>
    </source>
</evidence>
<dbReference type="InterPro" id="IPR018149">
    <property type="entry name" value="Lys-tRNA-synth_II_C"/>
</dbReference>
<dbReference type="EC" id="6.1.1.6" evidence="9"/>
<dbReference type="CDD" id="cd04322">
    <property type="entry name" value="LysRS_N"/>
    <property type="match status" value="1"/>
</dbReference>
<dbReference type="InterPro" id="IPR002313">
    <property type="entry name" value="Lys-tRNA-ligase_II"/>
</dbReference>
<evidence type="ECO:0000259" key="13">
    <source>
        <dbReference type="PROSITE" id="PS50886"/>
    </source>
</evidence>
<feature type="binding site" evidence="9">
    <location>
        <position position="410"/>
    </location>
    <ligand>
        <name>Mg(2+)</name>
        <dbReference type="ChEBI" id="CHEBI:18420"/>
        <label>1</label>
    </ligand>
</feature>
<evidence type="ECO:0000313" key="15">
    <source>
        <dbReference type="Proteomes" id="UP001631949"/>
    </source>
</evidence>
<dbReference type="InterPro" id="IPR002547">
    <property type="entry name" value="tRNA-bd_dom"/>
</dbReference>
<feature type="domain" description="TRNA-binding" evidence="13">
    <location>
        <begin position="530"/>
        <end position="635"/>
    </location>
</feature>
<evidence type="ECO:0000259" key="12">
    <source>
        <dbReference type="PROSITE" id="PS50862"/>
    </source>
</evidence>
<dbReference type="PRINTS" id="PR00982">
    <property type="entry name" value="TRNASYNTHLYS"/>
</dbReference>
<dbReference type="NCBIfam" id="TIGR00499">
    <property type="entry name" value="lysS_bact"/>
    <property type="match status" value="1"/>
</dbReference>
<dbReference type="EMBL" id="JBJUVG010000001">
    <property type="protein sequence ID" value="MFM9412875.1"/>
    <property type="molecule type" value="Genomic_DNA"/>
</dbReference>
<comment type="caution">
    <text evidence="14">The sequence shown here is derived from an EMBL/GenBank/DDBJ whole genome shotgun (WGS) entry which is preliminary data.</text>
</comment>
<dbReference type="NCBIfam" id="NF001756">
    <property type="entry name" value="PRK00484.1"/>
    <property type="match status" value="1"/>
</dbReference>
<dbReference type="HAMAP" id="MF_00252">
    <property type="entry name" value="Lys_tRNA_synth_class2"/>
    <property type="match status" value="1"/>
</dbReference>
<dbReference type="InterPro" id="IPR044136">
    <property type="entry name" value="Lys-tRNA-ligase_II_N"/>
</dbReference>
<keyword evidence="9 11" id="KW-0460">Magnesium</keyword>
<dbReference type="CDD" id="cd00775">
    <property type="entry name" value="LysRS_core"/>
    <property type="match status" value="1"/>
</dbReference>
<evidence type="ECO:0000256" key="6">
    <source>
        <dbReference type="ARBA" id="ARBA00022884"/>
    </source>
</evidence>
<keyword evidence="3 9" id="KW-0479">Metal-binding</keyword>
<dbReference type="PANTHER" id="PTHR42918">
    <property type="entry name" value="LYSYL-TRNA SYNTHETASE"/>
    <property type="match status" value="1"/>
</dbReference>
<evidence type="ECO:0000256" key="11">
    <source>
        <dbReference type="RuleBase" id="RU000336"/>
    </source>
</evidence>
<evidence type="ECO:0000256" key="2">
    <source>
        <dbReference type="ARBA" id="ARBA00022598"/>
    </source>
</evidence>
<accession>A0ABW9GWL8</accession>
<dbReference type="Pfam" id="PF01336">
    <property type="entry name" value="tRNA_anti-codon"/>
    <property type="match status" value="1"/>
</dbReference>
<dbReference type="RefSeq" id="WP_408976504.1">
    <property type="nucleotide sequence ID" value="NZ_JBJUVG010000001.1"/>
</dbReference>
<reference evidence="14 15" key="1">
    <citation type="journal article" date="2016" name="Int. J. Syst. Evol. Microbiol.">
        <title>Peptococcus simiae sp. nov., isolated from rhesus macaque faeces and emended description of the genus Peptococcus.</title>
        <authorList>
            <person name="Shkoporov A.N."/>
            <person name="Efimov B.A."/>
            <person name="Kondova I."/>
            <person name="Ouwerling B."/>
            <person name="Chaplin A.V."/>
            <person name="Shcherbakova V.A."/>
            <person name="Langermans J.A.M."/>
        </authorList>
    </citation>
    <scope>NUCLEOTIDE SEQUENCE [LARGE SCALE GENOMIC DNA]</scope>
    <source>
        <strain evidence="14 15">M108</strain>
    </source>
</reference>
<feature type="binding site" evidence="9">
    <location>
        <position position="410"/>
    </location>
    <ligand>
        <name>Mg(2+)</name>
        <dbReference type="ChEBI" id="CHEBI:18420"/>
        <label>2</label>
    </ligand>
</feature>
<keyword evidence="6 10" id="KW-0694">RNA-binding</keyword>
<keyword evidence="7 9" id="KW-0030">Aminoacyl-tRNA synthetase</keyword>
<dbReference type="InterPro" id="IPR004365">
    <property type="entry name" value="NA-bd_OB_tRNA"/>
</dbReference>
<dbReference type="InterPro" id="IPR045864">
    <property type="entry name" value="aa-tRNA-synth_II/BPL/LPL"/>
</dbReference>
<sequence length="635" mass="70909">MATENLGGLKQIMNVRLEKMAALRDRGIDPFGHRFDVTHHVKDILAAQESLLASEEPVKIAGRIMAKRGQGKAGFANVADLSGNIQIYCRQDVLGEDNHWIFKKADVGDIIGVEGPLFITDRGELSIRVTKLTHLSKAMRPLPEKFHGLTDVELRYRQRYVDLIMNPDVRDTFVKRTKIIQSVRHYLDKLGFLEVETPILHQIAGGANARPFITHHNALDIDLYLRIALELHLKRLIVGGLERVYEIGRVFRNEGIDTSHNPEFTLMELYQAYGDVNTMMDITEGLFIHVAEEVLGTTDITCDGHEVHLAGPWPRLPMAQAVKDACGLDYHADMDDAAFIAAAIEKGAEADKCTDRGHALEELFDLFVEKTLIQPTFITEYPVEISPLARRNPDNPRMTDRFELFIVGREHANAFSETNDPVDQRHRFEEQVKAKSAGDDEAHPMDEDFINALEYGLPPTGGLGVGIDRMVMLLTDSDSIRDVLLFPTMKPLDGGKNKNHQAPATKAEAPIDFSKVVVEPLFEDMVDFDTFSKSDFRAVKVKDCVAVPKSKKLLQFTLDDGSGTDRTILSGIHPYYEPEDLVGKTCIAITNLPPRAMMGIDSCGMLLSAIHTEEGQEKLQLLMVDPHIPAGAKLY</sequence>
<dbReference type="Gene3D" id="3.30.930.10">
    <property type="entry name" value="Bira Bifunctional Protein, Domain 2"/>
    <property type="match status" value="1"/>
</dbReference>
<dbReference type="Proteomes" id="UP001631949">
    <property type="component" value="Unassembled WGS sequence"/>
</dbReference>
<keyword evidence="4 9" id="KW-0547">Nucleotide-binding</keyword>
<dbReference type="Gene3D" id="2.40.50.140">
    <property type="entry name" value="Nucleic acid-binding proteins"/>
    <property type="match status" value="2"/>
</dbReference>
<keyword evidence="9" id="KW-0963">Cytoplasm</keyword>
<dbReference type="SUPFAM" id="SSF55681">
    <property type="entry name" value="Class II aaRS and biotin synthetases"/>
    <property type="match status" value="1"/>
</dbReference>
<dbReference type="InterPro" id="IPR004364">
    <property type="entry name" value="Aa-tRNA-synt_II"/>
</dbReference>
<dbReference type="SUPFAM" id="SSF50249">
    <property type="entry name" value="Nucleic acid-binding proteins"/>
    <property type="match status" value="2"/>
</dbReference>
<comment type="subcellular location">
    <subcellularLocation>
        <location evidence="9">Cytoplasm</location>
    </subcellularLocation>
</comment>
<protein>
    <recommendedName>
        <fullName evidence="9">Lysine--tRNA ligase</fullName>
        <ecNumber evidence="9">6.1.1.6</ecNumber>
    </recommendedName>
    <alternativeName>
        <fullName evidence="9">Lysyl-tRNA synthetase</fullName>
        <shortName evidence="9">LysRS</shortName>
    </alternativeName>
</protein>
<keyword evidence="15" id="KW-1185">Reference proteome</keyword>
<organism evidence="14 15">
    <name type="scientific">Peptococcus simiae</name>
    <dbReference type="NCBI Taxonomy" id="1643805"/>
    <lineage>
        <taxon>Bacteria</taxon>
        <taxon>Bacillati</taxon>
        <taxon>Bacillota</taxon>
        <taxon>Clostridia</taxon>
        <taxon>Eubacteriales</taxon>
        <taxon>Peptococcaceae</taxon>
        <taxon>Peptococcus</taxon>
    </lineage>
</organism>
<feature type="domain" description="Aminoacyl-transfer RNA synthetases class-II family profile" evidence="12">
    <location>
        <begin position="176"/>
        <end position="491"/>
    </location>
</feature>
<evidence type="ECO:0000256" key="3">
    <source>
        <dbReference type="ARBA" id="ARBA00022723"/>
    </source>
</evidence>
<evidence type="ECO:0000256" key="8">
    <source>
        <dbReference type="ARBA" id="ARBA00048573"/>
    </source>
</evidence>
<dbReference type="PROSITE" id="PS50886">
    <property type="entry name" value="TRBD"/>
    <property type="match status" value="1"/>
</dbReference>
<evidence type="ECO:0000256" key="1">
    <source>
        <dbReference type="ARBA" id="ARBA00022555"/>
    </source>
</evidence>
<feature type="binding site" evidence="9">
    <location>
        <position position="403"/>
    </location>
    <ligand>
        <name>Mg(2+)</name>
        <dbReference type="ChEBI" id="CHEBI:18420"/>
        <label>1</label>
    </ligand>
</feature>
<evidence type="ECO:0000256" key="10">
    <source>
        <dbReference type="PROSITE-ProRule" id="PRU00209"/>
    </source>
</evidence>
<gene>
    <name evidence="9 14" type="primary">lysS</name>
    <name evidence="14" type="ORF">ACKQTC_00590</name>
</gene>
<keyword evidence="2 9" id="KW-0436">Ligase</keyword>
<dbReference type="InterPro" id="IPR012340">
    <property type="entry name" value="NA-bd_OB-fold"/>
</dbReference>
<dbReference type="PANTHER" id="PTHR42918:SF15">
    <property type="entry name" value="LYSINE--TRNA LIGASE, CHLOROPLASTIC_MITOCHONDRIAL"/>
    <property type="match status" value="1"/>
</dbReference>
<dbReference type="Pfam" id="PF00152">
    <property type="entry name" value="tRNA-synt_2"/>
    <property type="match status" value="1"/>
</dbReference>
<comment type="subunit">
    <text evidence="9">Homodimer.</text>
</comment>
<comment type="similarity">
    <text evidence="9">Belongs to the class-II aminoacyl-tRNA synthetase family.</text>
</comment>
<dbReference type="InterPro" id="IPR006195">
    <property type="entry name" value="aa-tRNA-synth_II"/>
</dbReference>
<keyword evidence="5 9" id="KW-0067">ATP-binding</keyword>
<evidence type="ECO:0000313" key="14">
    <source>
        <dbReference type="EMBL" id="MFM9412875.1"/>
    </source>
</evidence>
<proteinExistence type="inferred from homology"/>
<name>A0ABW9GWL8_9FIRM</name>
<evidence type="ECO:0000256" key="7">
    <source>
        <dbReference type="ARBA" id="ARBA00023146"/>
    </source>
</evidence>
<dbReference type="GO" id="GO:0004824">
    <property type="term" value="F:lysine-tRNA ligase activity"/>
    <property type="evidence" value="ECO:0007669"/>
    <property type="project" value="UniProtKB-EC"/>
</dbReference>
<comment type="catalytic activity">
    <reaction evidence="8 9 11">
        <text>tRNA(Lys) + L-lysine + ATP = L-lysyl-tRNA(Lys) + AMP + diphosphate</text>
        <dbReference type="Rhea" id="RHEA:20792"/>
        <dbReference type="Rhea" id="RHEA-COMP:9696"/>
        <dbReference type="Rhea" id="RHEA-COMP:9697"/>
        <dbReference type="ChEBI" id="CHEBI:30616"/>
        <dbReference type="ChEBI" id="CHEBI:32551"/>
        <dbReference type="ChEBI" id="CHEBI:33019"/>
        <dbReference type="ChEBI" id="CHEBI:78442"/>
        <dbReference type="ChEBI" id="CHEBI:78529"/>
        <dbReference type="ChEBI" id="CHEBI:456215"/>
        <dbReference type="EC" id="6.1.1.6"/>
    </reaction>
</comment>
<dbReference type="Pfam" id="PF01588">
    <property type="entry name" value="tRNA_bind"/>
    <property type="match status" value="1"/>
</dbReference>